<reference evidence="2" key="1">
    <citation type="journal article" date="2019" name="Int. J. Syst. Evol. Microbiol.">
        <title>The Global Catalogue of Microorganisms (GCM) 10K type strain sequencing project: providing services to taxonomists for standard genome sequencing and annotation.</title>
        <authorList>
            <consortium name="The Broad Institute Genomics Platform"/>
            <consortium name="The Broad Institute Genome Sequencing Center for Infectious Disease"/>
            <person name="Wu L."/>
            <person name="Ma J."/>
        </authorList>
    </citation>
    <scope>NUCLEOTIDE SEQUENCE [LARGE SCALE GENOMIC DNA]</scope>
    <source>
        <strain evidence="2">CGMCC 4.7177</strain>
    </source>
</reference>
<evidence type="ECO:0000313" key="2">
    <source>
        <dbReference type="Proteomes" id="UP001597218"/>
    </source>
</evidence>
<protein>
    <submittedName>
        <fullName evidence="1">DUF6470 family protein</fullName>
    </submittedName>
</protein>
<organism evidence="1 2">
    <name type="scientific">Sporosarcina siberiensis</name>
    <dbReference type="NCBI Taxonomy" id="1365606"/>
    <lineage>
        <taxon>Bacteria</taxon>
        <taxon>Bacillati</taxon>
        <taxon>Bacillota</taxon>
        <taxon>Bacilli</taxon>
        <taxon>Bacillales</taxon>
        <taxon>Caryophanaceae</taxon>
        <taxon>Sporosarcina</taxon>
    </lineage>
</organism>
<comment type="caution">
    <text evidence="1">The sequence shown here is derived from an EMBL/GenBank/DDBJ whole genome shotgun (WGS) entry which is preliminary data.</text>
</comment>
<dbReference type="Pfam" id="PF20074">
    <property type="entry name" value="DUF6470"/>
    <property type="match status" value="1"/>
</dbReference>
<gene>
    <name evidence="1" type="ORF">ACFSFY_02120</name>
</gene>
<evidence type="ECO:0000313" key="1">
    <source>
        <dbReference type="EMBL" id="MFD1926871.1"/>
    </source>
</evidence>
<dbReference type="InterPro" id="IPR045527">
    <property type="entry name" value="DUF6470"/>
</dbReference>
<dbReference type="RefSeq" id="WP_381535523.1">
    <property type="nucleotide sequence ID" value="NZ_JBHUGI010000004.1"/>
</dbReference>
<accession>A0ABW4SC69</accession>
<dbReference type="EMBL" id="JBHUGI010000004">
    <property type="protein sequence ID" value="MFD1926871.1"/>
    <property type="molecule type" value="Genomic_DNA"/>
</dbReference>
<name>A0ABW4SC69_9BACL</name>
<keyword evidence="2" id="KW-1185">Reference proteome</keyword>
<sequence length="184" mass="20341">MNVPQIQIQTTRAVLGLQITKPTQEIEQPKATLTQEQPAAILEMSTTKPQLSIDTTEARADLDLKSSSRRIAENAQYGEQGVQEGIGRRAQEGQQLAAIENGGNAIVEIIKQNTTPPPKQLGIRFVGNSTKIQTSFQPGSLDIKITPQKAVNNVQINKPIHHYNQGKVTGQMEQWNSLQIDFKY</sequence>
<proteinExistence type="predicted"/>
<dbReference type="Proteomes" id="UP001597218">
    <property type="component" value="Unassembled WGS sequence"/>
</dbReference>